<protein>
    <submittedName>
        <fullName evidence="1">Uncharacterized protein</fullName>
    </submittedName>
</protein>
<reference evidence="1" key="1">
    <citation type="submission" date="2020-10" db="EMBL/GenBank/DDBJ databases">
        <authorList>
            <person name="Castelo-Branco R."/>
            <person name="Eusebio N."/>
            <person name="Adriana R."/>
            <person name="Vieira A."/>
            <person name="Brugerolle De Fraissinette N."/>
            <person name="Rezende De Castro R."/>
            <person name="Schneider M.P."/>
            <person name="Vasconcelos V."/>
            <person name="Leao P.N."/>
        </authorList>
    </citation>
    <scope>NUCLEOTIDE SEQUENCE</scope>
    <source>
        <strain evidence="1">LEGE 07157</strain>
    </source>
</reference>
<evidence type="ECO:0000313" key="2">
    <source>
        <dbReference type="Proteomes" id="UP000654482"/>
    </source>
</evidence>
<dbReference type="RefSeq" id="WP_194031005.1">
    <property type="nucleotide sequence ID" value="NZ_JADEWZ010000033.1"/>
</dbReference>
<keyword evidence="2" id="KW-1185">Reference proteome</keyword>
<proteinExistence type="predicted"/>
<dbReference type="Proteomes" id="UP000654482">
    <property type="component" value="Unassembled WGS sequence"/>
</dbReference>
<organism evidence="1 2">
    <name type="scientific">Lusitaniella coriacea LEGE 07157</name>
    <dbReference type="NCBI Taxonomy" id="945747"/>
    <lineage>
        <taxon>Bacteria</taxon>
        <taxon>Bacillati</taxon>
        <taxon>Cyanobacteriota</taxon>
        <taxon>Cyanophyceae</taxon>
        <taxon>Spirulinales</taxon>
        <taxon>Lusitaniellaceae</taxon>
        <taxon>Lusitaniella</taxon>
    </lineage>
</organism>
<sequence>MFSQTYYLLRSNKDGQYLVARPRSGEKNEASYLLLYKEHYDALSYLNKHGAQVANRFGVESISGTQVKGLLERWGFEGVGIVEDPLIPQIQFLSAI</sequence>
<evidence type="ECO:0000313" key="1">
    <source>
        <dbReference type="EMBL" id="MBE9117918.1"/>
    </source>
</evidence>
<accession>A0A8J7E0C6</accession>
<gene>
    <name evidence="1" type="ORF">IQ249_18635</name>
</gene>
<comment type="caution">
    <text evidence="1">The sequence shown here is derived from an EMBL/GenBank/DDBJ whole genome shotgun (WGS) entry which is preliminary data.</text>
</comment>
<dbReference type="AlphaFoldDB" id="A0A8J7E0C6"/>
<dbReference type="EMBL" id="JADEWZ010000033">
    <property type="protein sequence ID" value="MBE9117918.1"/>
    <property type="molecule type" value="Genomic_DNA"/>
</dbReference>
<name>A0A8J7E0C6_9CYAN</name>